<dbReference type="GO" id="GO:0016301">
    <property type="term" value="F:kinase activity"/>
    <property type="evidence" value="ECO:0007669"/>
    <property type="project" value="UniProtKB-KW"/>
</dbReference>
<dbReference type="Pfam" id="PF03109">
    <property type="entry name" value="ABC1"/>
    <property type="match status" value="1"/>
</dbReference>
<keyword evidence="4" id="KW-0808">Transferase</keyword>
<comment type="similarity">
    <text evidence="1">Belongs to the protein kinase superfamily. ADCK protein kinase family.</text>
</comment>
<dbReference type="Gene3D" id="1.10.510.10">
    <property type="entry name" value="Transferase(Phosphotransferase) domain 1"/>
    <property type="match status" value="1"/>
</dbReference>
<keyword evidence="5" id="KW-1185">Reference proteome</keyword>
<feature type="transmembrane region" description="Helical" evidence="2">
    <location>
        <begin position="509"/>
        <end position="531"/>
    </location>
</feature>
<comment type="caution">
    <text evidence="4">The sequence shown here is derived from an EMBL/GenBank/DDBJ whole genome shotgun (WGS) entry which is preliminary data.</text>
</comment>
<evidence type="ECO:0000256" key="2">
    <source>
        <dbReference type="SAM" id="Phobius"/>
    </source>
</evidence>
<dbReference type="PANTHER" id="PTHR10566:SF113">
    <property type="entry name" value="PROTEIN ACTIVITY OF BC1 COMPLEX KINASE 7, CHLOROPLASTIC"/>
    <property type="match status" value="1"/>
</dbReference>
<dbReference type="InterPro" id="IPR050154">
    <property type="entry name" value="UbiB_kinase"/>
</dbReference>
<evidence type="ECO:0000259" key="3">
    <source>
        <dbReference type="PROSITE" id="PS50011"/>
    </source>
</evidence>
<dbReference type="PROSITE" id="PS50011">
    <property type="entry name" value="PROTEIN_KINASE_DOM"/>
    <property type="match status" value="1"/>
</dbReference>
<sequence>MSGKEGVLIFEKRVRHMQRYREIVTAFSRNGFGFFVRELGLDTILSLPKRMIIRDKAENVHTKTRGERVRLFLEELGPTFVKLGQVASTRPDLLPEDIIKELQKLQDDVPPFPYEDVKPIIERELGADVDEIFDAFEETPLAAASIGQVHYGVLKSGEKVAVKIQRPDIEERIKTDLEILLQLALMAELRLEWAAHYQVREMVEEFSKAILDELDYTKEGRNADKMARQFYDTPTVRIPDIYWNLSTKKVLTMEFVEGTKLNNVDQLRDMGYDTKRLGERLTNAVLHQVLIEGFFHGDLHPGNISVQPGEVIIFMDFGLAGRITADMKDNFASLVIAMMRQNTDGVIRAVTRMGLVPDDVDMNILRADVDELREKYYDVSLSQISLGDAVNDLFDVANRHRIKLPSDLTLLGKTLLTLEGIVEKLDPEISIIKIAEPFGKQLLKERYHPKTMAENMFNQWSGFRDILVDAPGSVRELSSMIKKGKIPLELSMPRLEQFLNKLDRISNRLSFSIVLLAFSIIMVGLIVGSAISGESSLVWDIPAVEIGFVVASLMFLWLLYSIFKSGRF</sequence>
<dbReference type="Proteomes" id="UP001500880">
    <property type="component" value="Unassembled WGS sequence"/>
</dbReference>
<feature type="transmembrane region" description="Helical" evidence="2">
    <location>
        <begin position="543"/>
        <end position="563"/>
    </location>
</feature>
<dbReference type="InterPro" id="IPR004147">
    <property type="entry name" value="ABC1_dom"/>
</dbReference>
<reference evidence="4 5" key="1">
    <citation type="journal article" date="2019" name="Int. J. Syst. Evol. Microbiol.">
        <title>The Global Catalogue of Microorganisms (GCM) 10K type strain sequencing project: providing services to taxonomists for standard genome sequencing and annotation.</title>
        <authorList>
            <consortium name="The Broad Institute Genomics Platform"/>
            <consortium name="The Broad Institute Genome Sequencing Center for Infectious Disease"/>
            <person name="Wu L."/>
            <person name="Ma J."/>
        </authorList>
    </citation>
    <scope>NUCLEOTIDE SEQUENCE [LARGE SCALE GENOMIC DNA]</scope>
    <source>
        <strain evidence="4 5">JCM 12389</strain>
    </source>
</reference>
<keyword evidence="2" id="KW-0812">Transmembrane</keyword>
<keyword evidence="2" id="KW-1133">Transmembrane helix</keyword>
<keyword evidence="2" id="KW-0472">Membrane</keyword>
<dbReference type="PANTHER" id="PTHR10566">
    <property type="entry name" value="CHAPERONE-ACTIVITY OF BC1 COMPLEX CABC1 -RELATED"/>
    <property type="match status" value="1"/>
</dbReference>
<feature type="domain" description="Protein kinase" evidence="3">
    <location>
        <begin position="135"/>
        <end position="467"/>
    </location>
</feature>
<dbReference type="EMBL" id="BAAADO010000003">
    <property type="protein sequence ID" value="GAA0489321.1"/>
    <property type="molecule type" value="Genomic_DNA"/>
</dbReference>
<keyword evidence="4" id="KW-0418">Kinase</keyword>
<evidence type="ECO:0000313" key="4">
    <source>
        <dbReference type="EMBL" id="GAA0489321.1"/>
    </source>
</evidence>
<proteinExistence type="inferred from homology"/>
<gene>
    <name evidence="4" type="ORF">GCM10008986_13930</name>
</gene>
<protein>
    <submittedName>
        <fullName evidence="4">AarF/ABC1/UbiB kinase family protein</fullName>
    </submittedName>
</protein>
<dbReference type="InterPro" id="IPR011009">
    <property type="entry name" value="Kinase-like_dom_sf"/>
</dbReference>
<name>A0ABN1B432_9BACI</name>
<evidence type="ECO:0000313" key="5">
    <source>
        <dbReference type="Proteomes" id="UP001500880"/>
    </source>
</evidence>
<accession>A0ABN1B432</accession>
<organism evidence="4 5">
    <name type="scientific">Salinibacillus aidingensis</name>
    <dbReference type="NCBI Taxonomy" id="237684"/>
    <lineage>
        <taxon>Bacteria</taxon>
        <taxon>Bacillati</taxon>
        <taxon>Bacillota</taxon>
        <taxon>Bacilli</taxon>
        <taxon>Bacillales</taxon>
        <taxon>Bacillaceae</taxon>
        <taxon>Salinibacillus</taxon>
    </lineage>
</organism>
<evidence type="ECO:0000256" key="1">
    <source>
        <dbReference type="ARBA" id="ARBA00009670"/>
    </source>
</evidence>
<dbReference type="CDD" id="cd05121">
    <property type="entry name" value="ABC1_ADCK3-like"/>
    <property type="match status" value="1"/>
</dbReference>
<dbReference type="SUPFAM" id="SSF56112">
    <property type="entry name" value="Protein kinase-like (PK-like)"/>
    <property type="match status" value="1"/>
</dbReference>
<dbReference type="InterPro" id="IPR000719">
    <property type="entry name" value="Prot_kinase_dom"/>
</dbReference>